<dbReference type="InterPro" id="IPR000731">
    <property type="entry name" value="SSD"/>
</dbReference>
<protein>
    <submittedName>
        <fullName evidence="8">Putative RND superfamily exporter protein</fullName>
    </submittedName>
</protein>
<evidence type="ECO:0000256" key="2">
    <source>
        <dbReference type="ARBA" id="ARBA00022475"/>
    </source>
</evidence>
<comment type="subcellular location">
    <subcellularLocation>
        <location evidence="1">Cell membrane</location>
        <topology evidence="1">Multi-pass membrane protein</topology>
    </subcellularLocation>
</comment>
<evidence type="ECO:0000313" key="8">
    <source>
        <dbReference type="EMBL" id="TCT14886.1"/>
    </source>
</evidence>
<feature type="transmembrane region" description="Helical" evidence="6">
    <location>
        <begin position="353"/>
        <end position="379"/>
    </location>
</feature>
<keyword evidence="9" id="KW-1185">Reference proteome</keyword>
<keyword evidence="5 6" id="KW-0472">Membrane</keyword>
<dbReference type="PROSITE" id="PS50156">
    <property type="entry name" value="SSD"/>
    <property type="match status" value="2"/>
</dbReference>
<feature type="transmembrane region" description="Helical" evidence="6">
    <location>
        <begin position="599"/>
        <end position="618"/>
    </location>
</feature>
<evidence type="ECO:0000256" key="3">
    <source>
        <dbReference type="ARBA" id="ARBA00022692"/>
    </source>
</evidence>
<dbReference type="EMBL" id="SMAL01000004">
    <property type="protein sequence ID" value="TCT14886.1"/>
    <property type="molecule type" value="Genomic_DNA"/>
</dbReference>
<evidence type="ECO:0000256" key="5">
    <source>
        <dbReference type="ARBA" id="ARBA00023136"/>
    </source>
</evidence>
<dbReference type="AlphaFoldDB" id="A0A4R3MLJ4"/>
<dbReference type="Gene3D" id="1.20.1640.10">
    <property type="entry name" value="Multidrug efflux transporter AcrB transmembrane domain"/>
    <property type="match status" value="2"/>
</dbReference>
<evidence type="ECO:0000256" key="4">
    <source>
        <dbReference type="ARBA" id="ARBA00022989"/>
    </source>
</evidence>
<feature type="transmembrane region" description="Helical" evidence="6">
    <location>
        <begin position="651"/>
        <end position="672"/>
    </location>
</feature>
<dbReference type="Proteomes" id="UP000294902">
    <property type="component" value="Unassembled WGS sequence"/>
</dbReference>
<feature type="transmembrane region" description="Helical" evidence="6">
    <location>
        <begin position="222"/>
        <end position="243"/>
    </location>
</feature>
<feature type="domain" description="SSD" evidence="7">
    <location>
        <begin position="625"/>
        <end position="744"/>
    </location>
</feature>
<dbReference type="RefSeq" id="WP_132251712.1">
    <property type="nucleotide sequence ID" value="NZ_SMAL01000004.1"/>
</dbReference>
<keyword evidence="3 6" id="KW-0812">Transmembrane</keyword>
<evidence type="ECO:0000259" key="7">
    <source>
        <dbReference type="PROSITE" id="PS50156"/>
    </source>
</evidence>
<keyword evidence="2" id="KW-1003">Cell membrane</keyword>
<keyword evidence="4 6" id="KW-1133">Transmembrane helix</keyword>
<dbReference type="Pfam" id="PF03176">
    <property type="entry name" value="MMPL"/>
    <property type="match status" value="2"/>
</dbReference>
<dbReference type="PANTHER" id="PTHR33406">
    <property type="entry name" value="MEMBRANE PROTEIN MJ1562-RELATED"/>
    <property type="match status" value="1"/>
</dbReference>
<dbReference type="InterPro" id="IPR050545">
    <property type="entry name" value="Mycobact_MmpL"/>
</dbReference>
<dbReference type="PANTHER" id="PTHR33406:SF13">
    <property type="entry name" value="MEMBRANE PROTEIN YDFJ"/>
    <property type="match status" value="1"/>
</dbReference>
<accession>A0A4R3MLJ4</accession>
<feature type="transmembrane region" description="Helical" evidence="6">
    <location>
        <begin position="409"/>
        <end position="426"/>
    </location>
</feature>
<evidence type="ECO:0000313" key="9">
    <source>
        <dbReference type="Proteomes" id="UP000294902"/>
    </source>
</evidence>
<sequence>MYKLENMIIKHYKKILIMSLFIFVITAFAASKLKISSDMEEMLPKDSKILESSNEFDQYFDSQESGIVVVKGEKEKIKPFMRDLEKEILQRQVSVEILYNIDLKEVEDYSMLFLDIQVYQDIDNAMKSTDLETINTILLSISNEKDIPDEDLIQYITNEEENIFLMMLRPKIERNNFLESREEFYDEIRSSINTLLNEETYRNIEAGLTGGAFIQDIEADRVAFDGFFGTFLITICLIILLIVISFRRTILLSSVIYPLVLGALIAATFAYGVYGSINMFSMSFALLLVGLGIDFAIHLISRYIEEREKEIDVVTSVRISLKKTGVSIVTGAITTSVAFFAFVLAKFKAFEQMGIISAIGVFALCITMLIIVPSLILLIDHNKQIKVTKKKANFKFLNSIGLKIEKRPYLIIFVITLLIPLFYLNVKNTEIVGDMDKIYPDNIESKKWEEIIKEGFGYNPNTLTFMVEDENMLINAIEVLEKRDDVERVLSIYEYLPKDQGYKLEVIRNLENFLLSMGYENLEGFNIEKMKIIDLPDNLQGNYVGLEGRLLVEVIPSVNIYEEEHYKNLEEVILKVSGNTPVSMAAIMNEVVAMVKEDIVRISIICIVIVAVFLLIVFKSFKDMVIAIAPVILTLYFTIGVLPLLDKDINVLSIAAFPLLIGIGIDSSIHLLHRLKSEDERNIGYVLMTTGKAIVLTALTTLIGFGGLTFINHPGMANLGFTVALGLLICIIITLTLIPALFLILYSSKTVVNDKSS</sequence>
<dbReference type="SUPFAM" id="SSF82866">
    <property type="entry name" value="Multidrug efflux transporter AcrB transmembrane domain"/>
    <property type="match status" value="2"/>
</dbReference>
<gene>
    <name evidence="8" type="ORF">EDC18_10434</name>
</gene>
<feature type="transmembrane region" description="Helical" evidence="6">
    <location>
        <begin position="693"/>
        <end position="711"/>
    </location>
</feature>
<feature type="transmembrane region" description="Helical" evidence="6">
    <location>
        <begin position="325"/>
        <end position="347"/>
    </location>
</feature>
<feature type="transmembrane region" description="Helical" evidence="6">
    <location>
        <begin position="723"/>
        <end position="746"/>
    </location>
</feature>
<proteinExistence type="predicted"/>
<comment type="caution">
    <text evidence="8">The sequence shown here is derived from an EMBL/GenBank/DDBJ whole genome shotgun (WGS) entry which is preliminary data.</text>
</comment>
<organism evidence="8 9">
    <name type="scientific">Natranaerovirga pectinivora</name>
    <dbReference type="NCBI Taxonomy" id="682400"/>
    <lineage>
        <taxon>Bacteria</taxon>
        <taxon>Bacillati</taxon>
        <taxon>Bacillota</taxon>
        <taxon>Clostridia</taxon>
        <taxon>Lachnospirales</taxon>
        <taxon>Natranaerovirgaceae</taxon>
        <taxon>Natranaerovirga</taxon>
    </lineage>
</organism>
<evidence type="ECO:0000256" key="1">
    <source>
        <dbReference type="ARBA" id="ARBA00004651"/>
    </source>
</evidence>
<evidence type="ECO:0000256" key="6">
    <source>
        <dbReference type="SAM" id="Phobius"/>
    </source>
</evidence>
<dbReference type="InterPro" id="IPR004869">
    <property type="entry name" value="MMPL_dom"/>
</dbReference>
<dbReference type="OrthoDB" id="9782006at2"/>
<feature type="transmembrane region" description="Helical" evidence="6">
    <location>
        <begin position="255"/>
        <end position="274"/>
    </location>
</feature>
<name>A0A4R3MLJ4_9FIRM</name>
<dbReference type="GO" id="GO:0005886">
    <property type="term" value="C:plasma membrane"/>
    <property type="evidence" value="ECO:0007669"/>
    <property type="project" value="UniProtKB-SubCell"/>
</dbReference>
<feature type="domain" description="SSD" evidence="7">
    <location>
        <begin position="271"/>
        <end position="378"/>
    </location>
</feature>
<feature type="transmembrane region" description="Helical" evidence="6">
    <location>
        <begin position="280"/>
        <end position="304"/>
    </location>
</feature>
<feature type="transmembrane region" description="Helical" evidence="6">
    <location>
        <begin position="625"/>
        <end position="645"/>
    </location>
</feature>
<reference evidence="8 9" key="1">
    <citation type="submission" date="2019-03" db="EMBL/GenBank/DDBJ databases">
        <title>Genomic Encyclopedia of Type Strains, Phase IV (KMG-IV): sequencing the most valuable type-strain genomes for metagenomic binning, comparative biology and taxonomic classification.</title>
        <authorList>
            <person name="Goeker M."/>
        </authorList>
    </citation>
    <scope>NUCLEOTIDE SEQUENCE [LARGE SCALE GENOMIC DNA]</scope>
    <source>
        <strain evidence="8 9">DSM 24629</strain>
    </source>
</reference>